<evidence type="ECO:0000256" key="5">
    <source>
        <dbReference type="ARBA" id="ARBA00023242"/>
    </source>
</evidence>
<keyword evidence="5" id="KW-0539">Nucleus</keyword>
<keyword evidence="3" id="KW-0238">DNA-binding</keyword>
<proteinExistence type="predicted"/>
<dbReference type="SMART" id="SM00066">
    <property type="entry name" value="GAL4"/>
    <property type="match status" value="1"/>
</dbReference>
<dbReference type="InterPro" id="IPR051127">
    <property type="entry name" value="Fungal_SecMet_Regulators"/>
</dbReference>
<dbReference type="OrthoDB" id="3364175at2759"/>
<dbReference type="CDD" id="cd12148">
    <property type="entry name" value="fungal_TF_MHR"/>
    <property type="match status" value="1"/>
</dbReference>
<dbReference type="Gene3D" id="4.10.240.10">
    <property type="entry name" value="Zn(2)-C6 fungal-type DNA-binding domain"/>
    <property type="match status" value="1"/>
</dbReference>
<dbReference type="RefSeq" id="XP_016637389.1">
    <property type="nucleotide sequence ID" value="XM_016772250.1"/>
</dbReference>
<evidence type="ECO:0000256" key="1">
    <source>
        <dbReference type="ARBA" id="ARBA00022723"/>
    </source>
</evidence>
<organism evidence="8 9">
    <name type="scientific">Fonsecaea multimorphosa CBS 102226</name>
    <dbReference type="NCBI Taxonomy" id="1442371"/>
    <lineage>
        <taxon>Eukaryota</taxon>
        <taxon>Fungi</taxon>
        <taxon>Dikarya</taxon>
        <taxon>Ascomycota</taxon>
        <taxon>Pezizomycotina</taxon>
        <taxon>Eurotiomycetes</taxon>
        <taxon>Chaetothyriomycetidae</taxon>
        <taxon>Chaetothyriales</taxon>
        <taxon>Herpotrichiellaceae</taxon>
        <taxon>Fonsecaea</taxon>
    </lineage>
</organism>
<dbReference type="VEuPathDB" id="FungiDB:Z520_01734"/>
<keyword evidence="2" id="KW-0805">Transcription regulation</keyword>
<feature type="compositionally biased region" description="Polar residues" evidence="6">
    <location>
        <begin position="262"/>
        <end position="278"/>
    </location>
</feature>
<dbReference type="GO" id="GO:0000981">
    <property type="term" value="F:DNA-binding transcription factor activity, RNA polymerase II-specific"/>
    <property type="evidence" value="ECO:0007669"/>
    <property type="project" value="InterPro"/>
</dbReference>
<keyword evidence="1" id="KW-0479">Metal-binding</keyword>
<feature type="domain" description="Zn(2)-C6 fungal-type" evidence="7">
    <location>
        <begin position="29"/>
        <end position="59"/>
    </location>
</feature>
<feature type="region of interest" description="Disordered" evidence="6">
    <location>
        <begin position="785"/>
        <end position="809"/>
    </location>
</feature>
<feature type="region of interest" description="Disordered" evidence="6">
    <location>
        <begin position="259"/>
        <end position="278"/>
    </location>
</feature>
<dbReference type="InterPro" id="IPR036864">
    <property type="entry name" value="Zn2-C6_fun-type_DNA-bd_sf"/>
</dbReference>
<dbReference type="GO" id="GO:0003677">
    <property type="term" value="F:DNA binding"/>
    <property type="evidence" value="ECO:0007669"/>
    <property type="project" value="UniProtKB-KW"/>
</dbReference>
<dbReference type="SUPFAM" id="SSF57701">
    <property type="entry name" value="Zn2/Cys6 DNA-binding domain"/>
    <property type="match status" value="1"/>
</dbReference>
<dbReference type="EMBL" id="KN848063">
    <property type="protein sequence ID" value="KIY03267.1"/>
    <property type="molecule type" value="Genomic_DNA"/>
</dbReference>
<dbReference type="Pfam" id="PF04082">
    <property type="entry name" value="Fungal_trans"/>
    <property type="match status" value="1"/>
</dbReference>
<dbReference type="PANTHER" id="PTHR47424">
    <property type="entry name" value="REGULATORY PROTEIN GAL4"/>
    <property type="match status" value="1"/>
</dbReference>
<feature type="region of interest" description="Disordered" evidence="6">
    <location>
        <begin position="167"/>
        <end position="195"/>
    </location>
</feature>
<evidence type="ECO:0000256" key="6">
    <source>
        <dbReference type="SAM" id="MobiDB-lite"/>
    </source>
</evidence>
<dbReference type="Proteomes" id="UP000053411">
    <property type="component" value="Unassembled WGS sequence"/>
</dbReference>
<reference evidence="8 9" key="1">
    <citation type="submission" date="2015-01" db="EMBL/GenBank/DDBJ databases">
        <title>The Genome Sequence of Fonsecaea multimorphosa CBS 102226.</title>
        <authorList>
            <consortium name="The Broad Institute Genomics Platform"/>
            <person name="Cuomo C."/>
            <person name="de Hoog S."/>
            <person name="Gorbushina A."/>
            <person name="Stielow B."/>
            <person name="Teixiera M."/>
            <person name="Abouelleil A."/>
            <person name="Chapman S.B."/>
            <person name="Priest M."/>
            <person name="Young S.K."/>
            <person name="Wortman J."/>
            <person name="Nusbaum C."/>
            <person name="Birren B."/>
        </authorList>
    </citation>
    <scope>NUCLEOTIDE SEQUENCE [LARGE SCALE GENOMIC DNA]</scope>
    <source>
        <strain evidence="8 9">CBS 102226</strain>
    </source>
</reference>
<dbReference type="GeneID" id="27707480"/>
<dbReference type="PANTHER" id="PTHR47424:SF6">
    <property type="entry name" value="PROLINE UTILIZATION TRANS-ACTIVATOR"/>
    <property type="match status" value="1"/>
</dbReference>
<dbReference type="SMART" id="SM00906">
    <property type="entry name" value="Fungal_trans"/>
    <property type="match status" value="1"/>
</dbReference>
<name>A0A0D2J1K1_9EURO</name>
<evidence type="ECO:0000313" key="8">
    <source>
        <dbReference type="EMBL" id="KIY03267.1"/>
    </source>
</evidence>
<accession>A0A0D2J1K1</accession>
<dbReference type="GO" id="GO:0008270">
    <property type="term" value="F:zinc ion binding"/>
    <property type="evidence" value="ECO:0007669"/>
    <property type="project" value="InterPro"/>
</dbReference>
<dbReference type="InterPro" id="IPR001138">
    <property type="entry name" value="Zn2Cys6_DnaBD"/>
</dbReference>
<keyword evidence="4" id="KW-0804">Transcription</keyword>
<dbReference type="AlphaFoldDB" id="A0A0D2J1K1"/>
<dbReference type="InterPro" id="IPR007219">
    <property type="entry name" value="XnlR_reg_dom"/>
</dbReference>
<evidence type="ECO:0000256" key="4">
    <source>
        <dbReference type="ARBA" id="ARBA00023163"/>
    </source>
</evidence>
<dbReference type="GO" id="GO:0006351">
    <property type="term" value="P:DNA-templated transcription"/>
    <property type="evidence" value="ECO:0007669"/>
    <property type="project" value="InterPro"/>
</dbReference>
<feature type="compositionally biased region" description="Low complexity" evidence="6">
    <location>
        <begin position="173"/>
        <end position="190"/>
    </location>
</feature>
<evidence type="ECO:0000313" key="9">
    <source>
        <dbReference type="Proteomes" id="UP000053411"/>
    </source>
</evidence>
<evidence type="ECO:0000256" key="2">
    <source>
        <dbReference type="ARBA" id="ARBA00023015"/>
    </source>
</evidence>
<gene>
    <name evidence="8" type="ORF">Z520_01734</name>
</gene>
<evidence type="ECO:0000256" key="3">
    <source>
        <dbReference type="ARBA" id="ARBA00023125"/>
    </source>
</evidence>
<sequence>MEWTTNPRLDSSANPRRIPPDLRKRAVVSCDRCKRRRRKCVRRASASTCELCKENSVPCVTTIPRKRPSAAVQSFPMNEDLPPRQLLMEQLVGRLFPEVAVADVNELAKLADCLETSRVQLQFVRDKILLTTNGSIVQCDLVSSTSRPILEDRLSCVSPSERGRFATTPLGLSSIPAPSPSSSPATTSSPRGNCSERILQNSSGTLCYFGPSSSMAFVTQLREHLISTAIQNSEKLQPKQRRLRQRFVADNYCCTMEEPSAARNTQASTQHRSDSLQSVPEDMDDVSVDAYALTSPMPDGPQRLVDLLPAREEVEHLVELFFVHIHPNMTLFHRPLFQSALERLWTSDRESSLDVGWLTCCLLVLAFGCKYLESTSTDETTSGPPRNTRNLQQRFVEIALGNVARLIQCATLQSVQALALLSLYLNTTHQRNASWIMMGCSIRMAIGLGMHRSDKVLLQQQKSVLSTAVVDRELRKRVWWSLYVFEQYNSALFGRPSAIDEQETTADLPTDSILDGGYHRPPGLVTHDISLARIVDRIRKSQAGQGHRGEPGLSDDQIAHRHLDELDTWYAELPPFLRFDASNQRYVYPSHFRQLITLQLRYQHARLLLTRPFYLRLIQTQSSSPPSGQAGAGGEVDADADVDADTATATTCRFGDICIASALDSWRLAQHLWERGQFNDGDIGLDGVFLYQCGMVLSLACLDTRQRCDRKVFYPRAIEDILVMLHDNIPPDNPMSRMVQIADDFCNIVRSIKSEHHQHAAAPLGSHDSTIVQDLHREQQQAVAVSLSQSTPSQAKSARMPRTQENQSRPYEAAAAAAAVSPAAEVDGLPSWTGPPVPACPGGEVGAVDNREEALPLPVTSSAWDMLENSQQLIDSMLDWDLSQVFGFEGGGGGGCGSIMNNNPFLA</sequence>
<keyword evidence="9" id="KW-1185">Reference proteome</keyword>
<dbReference type="PROSITE" id="PS00463">
    <property type="entry name" value="ZN2_CY6_FUNGAL_1"/>
    <property type="match status" value="1"/>
</dbReference>
<protein>
    <recommendedName>
        <fullName evidence="7">Zn(2)-C6 fungal-type domain-containing protein</fullName>
    </recommendedName>
</protein>
<evidence type="ECO:0000259" key="7">
    <source>
        <dbReference type="PROSITE" id="PS00463"/>
    </source>
</evidence>